<keyword evidence="3" id="KW-1185">Reference proteome</keyword>
<keyword evidence="1" id="KW-0812">Transmembrane</keyword>
<protein>
    <recommendedName>
        <fullName evidence="4">CcoQ/FixQ family Cbb3-type cytochrome c oxidase assembly chaperone</fullName>
    </recommendedName>
</protein>
<evidence type="ECO:0000313" key="3">
    <source>
        <dbReference type="Proteomes" id="UP000827092"/>
    </source>
</evidence>
<accession>A0AAV6U5V4</accession>
<dbReference type="AlphaFoldDB" id="A0AAV6U5V4"/>
<reference evidence="2 3" key="1">
    <citation type="journal article" date="2022" name="Nat. Ecol. Evol.">
        <title>A masculinizing supergene underlies an exaggerated male reproductive morph in a spider.</title>
        <authorList>
            <person name="Hendrickx F."/>
            <person name="De Corte Z."/>
            <person name="Sonet G."/>
            <person name="Van Belleghem S.M."/>
            <person name="Kostlbacher S."/>
            <person name="Vangestel C."/>
        </authorList>
    </citation>
    <scope>NUCLEOTIDE SEQUENCE [LARGE SCALE GENOMIC DNA]</scope>
    <source>
        <strain evidence="2">W744_W776</strain>
    </source>
</reference>
<keyword evidence="1" id="KW-0472">Membrane</keyword>
<comment type="caution">
    <text evidence="2">The sequence shown here is derived from an EMBL/GenBank/DDBJ whole genome shotgun (WGS) entry which is preliminary data.</text>
</comment>
<evidence type="ECO:0000256" key="1">
    <source>
        <dbReference type="SAM" id="Phobius"/>
    </source>
</evidence>
<proteinExistence type="predicted"/>
<sequence>MTVERYDDEYGKSGNLGDFLFCVLLFLLVFFYFDIVQKIRDAPLEPAPMVEELEPQRMNEKIRQRNDNFP</sequence>
<dbReference type="Proteomes" id="UP000827092">
    <property type="component" value="Unassembled WGS sequence"/>
</dbReference>
<gene>
    <name evidence="2" type="ORF">JTE90_026732</name>
</gene>
<evidence type="ECO:0000313" key="2">
    <source>
        <dbReference type="EMBL" id="KAG8179268.1"/>
    </source>
</evidence>
<evidence type="ECO:0008006" key="4">
    <source>
        <dbReference type="Google" id="ProtNLM"/>
    </source>
</evidence>
<organism evidence="2 3">
    <name type="scientific">Oedothorax gibbosus</name>
    <dbReference type="NCBI Taxonomy" id="931172"/>
    <lineage>
        <taxon>Eukaryota</taxon>
        <taxon>Metazoa</taxon>
        <taxon>Ecdysozoa</taxon>
        <taxon>Arthropoda</taxon>
        <taxon>Chelicerata</taxon>
        <taxon>Arachnida</taxon>
        <taxon>Araneae</taxon>
        <taxon>Araneomorphae</taxon>
        <taxon>Entelegynae</taxon>
        <taxon>Araneoidea</taxon>
        <taxon>Linyphiidae</taxon>
        <taxon>Erigoninae</taxon>
        <taxon>Oedothorax</taxon>
    </lineage>
</organism>
<name>A0AAV6U5V4_9ARAC</name>
<feature type="transmembrane region" description="Helical" evidence="1">
    <location>
        <begin position="16"/>
        <end position="33"/>
    </location>
</feature>
<dbReference type="EMBL" id="JAFNEN010000640">
    <property type="protein sequence ID" value="KAG8179268.1"/>
    <property type="molecule type" value="Genomic_DNA"/>
</dbReference>
<keyword evidence="1" id="KW-1133">Transmembrane helix</keyword>